<accession>A0ABR3FQT4</accession>
<feature type="compositionally biased region" description="Basic and acidic residues" evidence="1">
    <location>
        <begin position="14"/>
        <end position="28"/>
    </location>
</feature>
<organism evidence="2 3">
    <name type="scientific">Marasmius crinis-equi</name>
    <dbReference type="NCBI Taxonomy" id="585013"/>
    <lineage>
        <taxon>Eukaryota</taxon>
        <taxon>Fungi</taxon>
        <taxon>Dikarya</taxon>
        <taxon>Basidiomycota</taxon>
        <taxon>Agaricomycotina</taxon>
        <taxon>Agaricomycetes</taxon>
        <taxon>Agaricomycetidae</taxon>
        <taxon>Agaricales</taxon>
        <taxon>Marasmiineae</taxon>
        <taxon>Marasmiaceae</taxon>
        <taxon>Marasmius</taxon>
    </lineage>
</organism>
<evidence type="ECO:0000256" key="1">
    <source>
        <dbReference type="SAM" id="MobiDB-lite"/>
    </source>
</evidence>
<evidence type="ECO:0000313" key="3">
    <source>
        <dbReference type="Proteomes" id="UP001465976"/>
    </source>
</evidence>
<dbReference type="EMBL" id="JBAHYK010000136">
    <property type="protein sequence ID" value="KAL0577816.1"/>
    <property type="molecule type" value="Genomic_DNA"/>
</dbReference>
<sequence>MKHNRSDSTAGSEDPDKKTKARNTDSKTPFDHVLRTAYDLHRALLQVSESDYPKLGKVVTIWPDEDFPPPPQAKREILKQLRDANVESNKVTRSVALDQYEERFSLKVTHPGCEYENESLGYSGVDISVFEKWLRNAPVSGFGDNKALETKVDSEIRKACEIPASGFEVQPKLLQDIAKLWSENFVPSKVRVEPYKIHLYGKGGHFKSHRDTPEASLVGTFLLGIGDSTQDAYPSWTVREESLRATEVGNFCIGGIRRTANAGQWVAFHPDVPHSVEPLESGCRGVIAFKIFSLEPETGTIEASQRYPTAVANTTAVLNQIEGSFGIVLEHEYPMGTDPSNLVASDAVLLSAAKQMKGVKVVEVIPIAVDVHETKDYNQPSNQHREAGSDSESDFDSEGHRVSAAVYPFTRYHVDMCLRRSIDEETKASASWMKGLKGLPFYSWDFKENALKWSSSEVEDINWTGNEADGSRETSLYLAYAIVILSESHRQEEEQEESNAGESD</sequence>
<dbReference type="PANTHER" id="PTHR33099">
    <property type="entry name" value="FE2OG DIOXYGENASE DOMAIN-CONTAINING PROTEIN"/>
    <property type="match status" value="1"/>
</dbReference>
<keyword evidence="3" id="KW-1185">Reference proteome</keyword>
<proteinExistence type="predicted"/>
<evidence type="ECO:0008006" key="4">
    <source>
        <dbReference type="Google" id="ProtNLM"/>
    </source>
</evidence>
<feature type="region of interest" description="Disordered" evidence="1">
    <location>
        <begin position="1"/>
        <end position="28"/>
    </location>
</feature>
<reference evidence="2 3" key="1">
    <citation type="submission" date="2024-02" db="EMBL/GenBank/DDBJ databases">
        <title>A draft genome for the cacao thread blight pathogen Marasmius crinis-equi.</title>
        <authorList>
            <person name="Cohen S.P."/>
            <person name="Baruah I.K."/>
            <person name="Amoako-Attah I."/>
            <person name="Bukari Y."/>
            <person name="Meinhardt L.W."/>
            <person name="Bailey B.A."/>
        </authorList>
    </citation>
    <scope>NUCLEOTIDE SEQUENCE [LARGE SCALE GENOMIC DNA]</scope>
    <source>
        <strain evidence="2 3">GH-76</strain>
    </source>
</reference>
<dbReference type="Gene3D" id="2.60.120.620">
    <property type="entry name" value="q2cbj1_9rhob like domain"/>
    <property type="match status" value="1"/>
</dbReference>
<dbReference type="PANTHER" id="PTHR33099:SF7">
    <property type="entry name" value="MYND-TYPE DOMAIN-CONTAINING PROTEIN"/>
    <property type="match status" value="1"/>
</dbReference>
<dbReference type="Proteomes" id="UP001465976">
    <property type="component" value="Unassembled WGS sequence"/>
</dbReference>
<evidence type="ECO:0000313" key="2">
    <source>
        <dbReference type="EMBL" id="KAL0577816.1"/>
    </source>
</evidence>
<gene>
    <name evidence="2" type="ORF">V5O48_004183</name>
</gene>
<comment type="caution">
    <text evidence="2">The sequence shown here is derived from an EMBL/GenBank/DDBJ whole genome shotgun (WGS) entry which is preliminary data.</text>
</comment>
<name>A0ABR3FQT4_9AGAR</name>
<protein>
    <recommendedName>
        <fullName evidence="4">Fe2OG dioxygenase domain-containing protein</fullName>
    </recommendedName>
</protein>
<feature type="region of interest" description="Disordered" evidence="1">
    <location>
        <begin position="375"/>
        <end position="399"/>
    </location>
</feature>